<feature type="repeat" description="ANK" evidence="3">
    <location>
        <begin position="56"/>
        <end position="89"/>
    </location>
</feature>
<dbReference type="InterPro" id="IPR002110">
    <property type="entry name" value="Ankyrin_rpt"/>
</dbReference>
<dbReference type="Proteomes" id="UP000245946">
    <property type="component" value="Unassembled WGS sequence"/>
</dbReference>
<dbReference type="EMBL" id="KZ819288">
    <property type="protein sequence ID" value="PWN99481.1"/>
    <property type="molecule type" value="Genomic_DNA"/>
</dbReference>
<protein>
    <submittedName>
        <fullName evidence="4">Uncharacterized protein</fullName>
    </submittedName>
</protein>
<dbReference type="PANTHER" id="PTHR24173">
    <property type="entry name" value="ANKYRIN REPEAT CONTAINING"/>
    <property type="match status" value="1"/>
</dbReference>
<dbReference type="GeneID" id="37267657"/>
<name>A0A316ZD75_9BASI</name>
<keyword evidence="1" id="KW-0677">Repeat</keyword>
<dbReference type="Pfam" id="PF12796">
    <property type="entry name" value="Ank_2"/>
    <property type="match status" value="1"/>
</dbReference>
<dbReference type="RefSeq" id="XP_025599760.1">
    <property type="nucleotide sequence ID" value="XM_025740111.1"/>
</dbReference>
<accession>A0A316ZD75</accession>
<dbReference type="PANTHER" id="PTHR24173:SF74">
    <property type="entry name" value="ANKYRIN REPEAT DOMAIN-CONTAINING PROTEIN 16"/>
    <property type="match status" value="1"/>
</dbReference>
<reference evidence="4 5" key="1">
    <citation type="journal article" date="2018" name="Mol. Biol. Evol.">
        <title>Broad Genomic Sampling Reveals a Smut Pathogenic Ancestry of the Fungal Clade Ustilaginomycotina.</title>
        <authorList>
            <person name="Kijpornyongpan T."/>
            <person name="Mondo S.J."/>
            <person name="Barry K."/>
            <person name="Sandor L."/>
            <person name="Lee J."/>
            <person name="Lipzen A."/>
            <person name="Pangilinan J."/>
            <person name="LaButti K."/>
            <person name="Hainaut M."/>
            <person name="Henrissat B."/>
            <person name="Grigoriev I.V."/>
            <person name="Spatafora J.W."/>
            <person name="Aime M.C."/>
        </authorList>
    </citation>
    <scope>NUCLEOTIDE SEQUENCE [LARGE SCALE GENOMIC DNA]</scope>
    <source>
        <strain evidence="4 5">MCA 4186</strain>
    </source>
</reference>
<sequence>LEHGAEVNARDGAKQCAIHRAASNGKDAFVRMLYSPPALKVEGKHEKTRVNPADRLGNTPLHLALDSGHGSTAVLLIDECGADRERQNVDGVVPEELPGVGGQEQRKLLDYLRSVCGPREG</sequence>
<evidence type="ECO:0000256" key="3">
    <source>
        <dbReference type="PROSITE-ProRule" id="PRU00023"/>
    </source>
</evidence>
<organism evidence="4 5">
    <name type="scientific">Tilletiopsis washingtonensis</name>
    <dbReference type="NCBI Taxonomy" id="58919"/>
    <lineage>
        <taxon>Eukaryota</taxon>
        <taxon>Fungi</taxon>
        <taxon>Dikarya</taxon>
        <taxon>Basidiomycota</taxon>
        <taxon>Ustilaginomycotina</taxon>
        <taxon>Exobasidiomycetes</taxon>
        <taxon>Entylomatales</taxon>
        <taxon>Entylomatales incertae sedis</taxon>
        <taxon>Tilletiopsis</taxon>
    </lineage>
</organism>
<feature type="non-terminal residue" evidence="4">
    <location>
        <position position="1"/>
    </location>
</feature>
<evidence type="ECO:0000313" key="4">
    <source>
        <dbReference type="EMBL" id="PWN99481.1"/>
    </source>
</evidence>
<dbReference type="InterPro" id="IPR036770">
    <property type="entry name" value="Ankyrin_rpt-contain_sf"/>
</dbReference>
<dbReference type="STRING" id="58919.A0A316ZD75"/>
<dbReference type="Gene3D" id="1.25.40.20">
    <property type="entry name" value="Ankyrin repeat-containing domain"/>
    <property type="match status" value="1"/>
</dbReference>
<dbReference type="AlphaFoldDB" id="A0A316ZD75"/>
<dbReference type="PROSITE" id="PS50088">
    <property type="entry name" value="ANK_REPEAT"/>
    <property type="match status" value="1"/>
</dbReference>
<evidence type="ECO:0000256" key="1">
    <source>
        <dbReference type="ARBA" id="ARBA00022737"/>
    </source>
</evidence>
<evidence type="ECO:0000313" key="5">
    <source>
        <dbReference type="Proteomes" id="UP000245946"/>
    </source>
</evidence>
<gene>
    <name evidence="4" type="ORF">FA09DRAFT_295292</name>
</gene>
<dbReference type="SUPFAM" id="SSF48403">
    <property type="entry name" value="Ankyrin repeat"/>
    <property type="match status" value="1"/>
</dbReference>
<dbReference type="PROSITE" id="PS50297">
    <property type="entry name" value="ANK_REP_REGION"/>
    <property type="match status" value="1"/>
</dbReference>
<keyword evidence="5" id="KW-1185">Reference proteome</keyword>
<proteinExistence type="predicted"/>
<dbReference type="OrthoDB" id="539213at2759"/>
<keyword evidence="2 3" id="KW-0040">ANK repeat</keyword>
<evidence type="ECO:0000256" key="2">
    <source>
        <dbReference type="ARBA" id="ARBA00023043"/>
    </source>
</evidence>